<sequence length="200" mass="22577">MTGIRPFRDEDRAGLLDVCVRTADSGKDATGVLGDDELWGLIFAVPYAVRDPRLTWVVEADDGRVIGYVVGTDDTEAFEQWFRDEWWPQFTDRFPRPAEPRTREEKLVEYAYARAPGREPNVGDYPAHLHIDLLPETQGQGVGRMLIETLFAALRGRGVPGLHLGMNPDNVNAARFYERIGMHRLPTADDGMSYGVRFEP</sequence>
<protein>
    <submittedName>
        <fullName evidence="2">Ribosomal protein S18 acetylase RimI-like enzyme</fullName>
    </submittedName>
</protein>
<dbReference type="InterPro" id="IPR051822">
    <property type="entry name" value="Glycosyl_Hydrolase_84"/>
</dbReference>
<dbReference type="InterPro" id="IPR000182">
    <property type="entry name" value="GNAT_dom"/>
</dbReference>
<dbReference type="PANTHER" id="PTHR13170">
    <property type="entry name" value="O-GLCNACASE"/>
    <property type="match status" value="1"/>
</dbReference>
<keyword evidence="2" id="KW-0689">Ribosomal protein</keyword>
<dbReference type="InterPro" id="IPR016181">
    <property type="entry name" value="Acyl_CoA_acyltransferase"/>
</dbReference>
<evidence type="ECO:0000259" key="1">
    <source>
        <dbReference type="PROSITE" id="PS51186"/>
    </source>
</evidence>
<dbReference type="Gene3D" id="3.40.630.30">
    <property type="match status" value="1"/>
</dbReference>
<dbReference type="AlphaFoldDB" id="A0A7W9CAL7"/>
<dbReference type="Proteomes" id="UP000517712">
    <property type="component" value="Unassembled WGS sequence"/>
</dbReference>
<feature type="domain" description="N-acetyltransferase" evidence="1">
    <location>
        <begin position="66"/>
        <end position="200"/>
    </location>
</feature>
<comment type="caution">
    <text evidence="2">The sequence shown here is derived from an EMBL/GenBank/DDBJ whole genome shotgun (WGS) entry which is preliminary data.</text>
</comment>
<dbReference type="PANTHER" id="PTHR13170:SF16">
    <property type="entry name" value="PROTEIN O-GLCNACASE"/>
    <property type="match status" value="1"/>
</dbReference>
<dbReference type="CDD" id="cd04301">
    <property type="entry name" value="NAT_SF"/>
    <property type="match status" value="1"/>
</dbReference>
<gene>
    <name evidence="2" type="ORF">HD600_000577</name>
</gene>
<dbReference type="RefSeq" id="WP_184281440.1">
    <property type="nucleotide sequence ID" value="NZ_BAAAPG010000003.1"/>
</dbReference>
<keyword evidence="3" id="KW-1185">Reference proteome</keyword>
<name>A0A7W9CAL7_9MICO</name>
<dbReference type="GO" id="GO:0016747">
    <property type="term" value="F:acyltransferase activity, transferring groups other than amino-acyl groups"/>
    <property type="evidence" value="ECO:0007669"/>
    <property type="project" value="InterPro"/>
</dbReference>
<evidence type="ECO:0000313" key="2">
    <source>
        <dbReference type="EMBL" id="MBB5742080.1"/>
    </source>
</evidence>
<dbReference type="GO" id="GO:0005840">
    <property type="term" value="C:ribosome"/>
    <property type="evidence" value="ECO:0007669"/>
    <property type="project" value="UniProtKB-KW"/>
</dbReference>
<dbReference type="Pfam" id="PF00583">
    <property type="entry name" value="Acetyltransf_1"/>
    <property type="match status" value="1"/>
</dbReference>
<accession>A0A7W9CAL7</accession>
<dbReference type="SUPFAM" id="SSF55729">
    <property type="entry name" value="Acyl-CoA N-acyltransferases (Nat)"/>
    <property type="match status" value="1"/>
</dbReference>
<dbReference type="PROSITE" id="PS51186">
    <property type="entry name" value="GNAT"/>
    <property type="match status" value="1"/>
</dbReference>
<proteinExistence type="predicted"/>
<organism evidence="2 3">
    <name type="scientific">Microbacterium ginsengiterrae</name>
    <dbReference type="NCBI Taxonomy" id="546115"/>
    <lineage>
        <taxon>Bacteria</taxon>
        <taxon>Bacillati</taxon>
        <taxon>Actinomycetota</taxon>
        <taxon>Actinomycetes</taxon>
        <taxon>Micrococcales</taxon>
        <taxon>Microbacteriaceae</taxon>
        <taxon>Microbacterium</taxon>
    </lineage>
</organism>
<dbReference type="EMBL" id="JACHMU010000001">
    <property type="protein sequence ID" value="MBB5742080.1"/>
    <property type="molecule type" value="Genomic_DNA"/>
</dbReference>
<reference evidence="2 3" key="1">
    <citation type="submission" date="2020-08" db="EMBL/GenBank/DDBJ databases">
        <title>Sequencing the genomes of 1000 actinobacteria strains.</title>
        <authorList>
            <person name="Klenk H.-P."/>
        </authorList>
    </citation>
    <scope>NUCLEOTIDE SEQUENCE [LARGE SCALE GENOMIC DNA]</scope>
    <source>
        <strain evidence="2 3">DSM 24823</strain>
    </source>
</reference>
<keyword evidence="2" id="KW-0687">Ribonucleoprotein</keyword>
<evidence type="ECO:0000313" key="3">
    <source>
        <dbReference type="Proteomes" id="UP000517712"/>
    </source>
</evidence>